<feature type="transmembrane region" description="Helical" evidence="6">
    <location>
        <begin position="414"/>
        <end position="447"/>
    </location>
</feature>
<dbReference type="InterPro" id="IPR050833">
    <property type="entry name" value="Poly_Biosynth_Transport"/>
</dbReference>
<feature type="transmembrane region" description="Helical" evidence="6">
    <location>
        <begin position="204"/>
        <end position="225"/>
    </location>
</feature>
<keyword evidence="5 6" id="KW-0472">Membrane</keyword>
<keyword evidence="3 6" id="KW-0812">Transmembrane</keyword>
<reference evidence="7" key="1">
    <citation type="submission" date="2024-06" db="EMBL/GenBank/DDBJ databases">
        <authorList>
            <person name="Fan A."/>
            <person name="Zhang F.Y."/>
            <person name="Zhang L."/>
        </authorList>
    </citation>
    <scope>NUCLEOTIDE SEQUENCE</scope>
    <source>
        <strain evidence="7">Y61</strain>
    </source>
</reference>
<proteinExistence type="predicted"/>
<evidence type="ECO:0000256" key="1">
    <source>
        <dbReference type="ARBA" id="ARBA00004651"/>
    </source>
</evidence>
<keyword evidence="2" id="KW-1003">Cell membrane</keyword>
<sequence length="469" mass="52500">MNPYKKLAKNSIIFAIGNFGSKLISLILVPLYTFYLSTGQYGTVDLVTTTVALIVPIITLSISDAVLRFVMDNNSDKNSVLSNGVCLIIIGLLISLVFYPIFKTFFPFREYINLFYLFLLTQSLNGLFLQFTRAVGKVNLFAGVGIISSIVVLGGNIIFLVILKMGITGYLLSLISADVASLIIIMTVGSAIRYVDFQKINISLLRKMIIYSLPLMPTTLMWWVLNLSGRFIISFFVGVAANGLFAVATKIPNVLNVLSNVFFQAWQMSAIEEINSKNKSLFFSNVYMMLSSIMFIAMSFILIVLKWIMGLIVSAEFYDAWNLVPFLLMGVVFSSFASFFGQIYVANKNTVGVFKTSFLSALINVIINFILVPFIGTIGASVSMMVSFAAMWLMRVIDTNHFVTIDIKVHRTVTNLLILFLQIFLLYIPIPLQVVFQSMLFCIILLLNKDSIKICYKKVAATLEKRYSK</sequence>
<dbReference type="RefSeq" id="WP_353948980.1">
    <property type="nucleotide sequence ID" value="NZ_CP159510.1"/>
</dbReference>
<organism evidence="7">
    <name type="scientific">Sporolactobacillus sp. Y61</name>
    <dbReference type="NCBI Taxonomy" id="3160863"/>
    <lineage>
        <taxon>Bacteria</taxon>
        <taxon>Bacillati</taxon>
        <taxon>Bacillota</taxon>
        <taxon>Bacilli</taxon>
        <taxon>Bacillales</taxon>
        <taxon>Sporolactobacillaceae</taxon>
        <taxon>Sporolactobacillus</taxon>
    </lineage>
</organism>
<dbReference type="InterPro" id="IPR002797">
    <property type="entry name" value="Polysacc_synth"/>
</dbReference>
<keyword evidence="4 6" id="KW-1133">Transmembrane helix</keyword>
<feature type="transmembrane region" description="Helical" evidence="6">
    <location>
        <begin position="286"/>
        <end position="308"/>
    </location>
</feature>
<feature type="transmembrane region" description="Helical" evidence="6">
    <location>
        <begin position="320"/>
        <end position="340"/>
    </location>
</feature>
<evidence type="ECO:0000313" key="7">
    <source>
        <dbReference type="EMBL" id="XCJ17895.1"/>
    </source>
</evidence>
<dbReference type="PANTHER" id="PTHR30250">
    <property type="entry name" value="PST FAMILY PREDICTED COLANIC ACID TRANSPORTER"/>
    <property type="match status" value="1"/>
</dbReference>
<evidence type="ECO:0000256" key="2">
    <source>
        <dbReference type="ARBA" id="ARBA00022475"/>
    </source>
</evidence>
<comment type="subcellular location">
    <subcellularLocation>
        <location evidence="1">Cell membrane</location>
        <topology evidence="1">Multi-pass membrane protein</topology>
    </subcellularLocation>
</comment>
<evidence type="ECO:0000256" key="4">
    <source>
        <dbReference type="ARBA" id="ARBA00022989"/>
    </source>
</evidence>
<protein>
    <submittedName>
        <fullName evidence="7">Oligosaccharide flippase family protein</fullName>
    </submittedName>
</protein>
<feature type="transmembrane region" description="Helical" evidence="6">
    <location>
        <begin position="231"/>
        <end position="249"/>
    </location>
</feature>
<accession>A0AAU8IIH7</accession>
<feature type="transmembrane region" description="Helical" evidence="6">
    <location>
        <begin position="169"/>
        <end position="192"/>
    </location>
</feature>
<dbReference type="Pfam" id="PF01943">
    <property type="entry name" value="Polysacc_synt"/>
    <property type="match status" value="1"/>
</dbReference>
<dbReference type="AlphaFoldDB" id="A0AAU8IIH7"/>
<evidence type="ECO:0000256" key="6">
    <source>
        <dbReference type="SAM" id="Phobius"/>
    </source>
</evidence>
<name>A0AAU8IIH7_9BACL</name>
<gene>
    <name evidence="7" type="ORF">ABNN70_05335</name>
</gene>
<dbReference type="EMBL" id="CP159510">
    <property type="protein sequence ID" value="XCJ17895.1"/>
    <property type="molecule type" value="Genomic_DNA"/>
</dbReference>
<dbReference type="GO" id="GO:0005886">
    <property type="term" value="C:plasma membrane"/>
    <property type="evidence" value="ECO:0007669"/>
    <property type="project" value="UniProtKB-SubCell"/>
</dbReference>
<dbReference type="PANTHER" id="PTHR30250:SF11">
    <property type="entry name" value="O-ANTIGEN TRANSPORTER-RELATED"/>
    <property type="match status" value="1"/>
</dbReference>
<feature type="transmembrane region" description="Helical" evidence="6">
    <location>
        <begin position="12"/>
        <end position="34"/>
    </location>
</feature>
<feature type="transmembrane region" description="Helical" evidence="6">
    <location>
        <begin position="138"/>
        <end position="163"/>
    </location>
</feature>
<evidence type="ECO:0000256" key="5">
    <source>
        <dbReference type="ARBA" id="ARBA00023136"/>
    </source>
</evidence>
<feature type="transmembrane region" description="Helical" evidence="6">
    <location>
        <begin position="361"/>
        <end position="394"/>
    </location>
</feature>
<feature type="transmembrane region" description="Helical" evidence="6">
    <location>
        <begin position="46"/>
        <end position="67"/>
    </location>
</feature>
<feature type="transmembrane region" description="Helical" evidence="6">
    <location>
        <begin position="79"/>
        <end position="102"/>
    </location>
</feature>
<evidence type="ECO:0000256" key="3">
    <source>
        <dbReference type="ARBA" id="ARBA00022692"/>
    </source>
</evidence>
<feature type="transmembrane region" description="Helical" evidence="6">
    <location>
        <begin position="114"/>
        <end position="131"/>
    </location>
</feature>